<organism evidence="1 2">
    <name type="scientific">Parascedosporium putredinis</name>
    <dbReference type="NCBI Taxonomy" id="1442378"/>
    <lineage>
        <taxon>Eukaryota</taxon>
        <taxon>Fungi</taxon>
        <taxon>Dikarya</taxon>
        <taxon>Ascomycota</taxon>
        <taxon>Pezizomycotina</taxon>
        <taxon>Sordariomycetes</taxon>
        <taxon>Hypocreomycetidae</taxon>
        <taxon>Microascales</taxon>
        <taxon>Microascaceae</taxon>
        <taxon>Parascedosporium</taxon>
    </lineage>
</organism>
<gene>
    <name evidence="1" type="ORF">PPNO1_LOCUS6526</name>
</gene>
<dbReference type="EMBL" id="CALLCH030000015">
    <property type="protein sequence ID" value="CAI4216883.1"/>
    <property type="molecule type" value="Genomic_DNA"/>
</dbReference>
<dbReference type="AlphaFoldDB" id="A0A9P1MDL0"/>
<keyword evidence="2" id="KW-1185">Reference proteome</keyword>
<reference evidence="1" key="1">
    <citation type="submission" date="2022-11" db="EMBL/GenBank/DDBJ databases">
        <authorList>
            <person name="Scott C."/>
            <person name="Bruce N."/>
        </authorList>
    </citation>
    <scope>NUCLEOTIDE SEQUENCE</scope>
</reference>
<accession>A0A9P1MDL0</accession>
<name>A0A9P1MDL0_9PEZI</name>
<evidence type="ECO:0000313" key="2">
    <source>
        <dbReference type="Proteomes" id="UP000838763"/>
    </source>
</evidence>
<comment type="caution">
    <text evidence="1">The sequence shown here is derived from an EMBL/GenBank/DDBJ whole genome shotgun (WGS) entry which is preliminary data.</text>
</comment>
<sequence>MLRRGLDIPRGEGKAIRRLECGESQALVESESSGAPTAAFTCPIWYGMGAYWICPSRRNPSGLPPQANYITS</sequence>
<protein>
    <submittedName>
        <fullName evidence="1">Uncharacterized protein</fullName>
    </submittedName>
</protein>
<dbReference type="Proteomes" id="UP000838763">
    <property type="component" value="Unassembled WGS sequence"/>
</dbReference>
<evidence type="ECO:0000313" key="1">
    <source>
        <dbReference type="EMBL" id="CAI4216883.1"/>
    </source>
</evidence>
<proteinExistence type="predicted"/>